<dbReference type="GO" id="GO:0044206">
    <property type="term" value="P:UMP salvage"/>
    <property type="evidence" value="ECO:0007669"/>
    <property type="project" value="UniProtKB-UniRule"/>
</dbReference>
<evidence type="ECO:0000256" key="8">
    <source>
        <dbReference type="ARBA" id="ARBA00022842"/>
    </source>
</evidence>
<comment type="similarity">
    <text evidence="2 15">Belongs to the UPRTase family.</text>
</comment>
<comment type="caution">
    <text evidence="17">The sequence shown here is derived from an EMBL/GenBank/DDBJ whole genome shotgun (WGS) entry which is preliminary data.</text>
</comment>
<dbReference type="InterPro" id="IPR005765">
    <property type="entry name" value="UPRT"/>
</dbReference>
<dbReference type="PANTHER" id="PTHR32315:SF4">
    <property type="entry name" value="URACIL PHOSPHORIBOSYLTRANSFERASE, CHLOROPLASTIC"/>
    <property type="match status" value="1"/>
</dbReference>
<dbReference type="Pfam" id="PF14681">
    <property type="entry name" value="UPRTase"/>
    <property type="match status" value="1"/>
</dbReference>
<evidence type="ECO:0000256" key="6">
    <source>
        <dbReference type="ARBA" id="ARBA00022679"/>
    </source>
</evidence>
<dbReference type="Proteomes" id="UP000886893">
    <property type="component" value="Unassembled WGS sequence"/>
</dbReference>
<protein>
    <recommendedName>
        <fullName evidence="13 15">Uracil phosphoribosyltransferase</fullName>
        <ecNumber evidence="3 15">2.4.2.9</ecNumber>
    </recommendedName>
    <alternativeName>
        <fullName evidence="10 15">UMP pyrophosphorylase</fullName>
    </alternativeName>
    <alternativeName>
        <fullName evidence="14 15">UPRTase</fullName>
    </alternativeName>
</protein>
<evidence type="ECO:0000259" key="16">
    <source>
        <dbReference type="Pfam" id="PF14681"/>
    </source>
</evidence>
<reference evidence="17" key="2">
    <citation type="journal article" date="2021" name="PeerJ">
        <title>Extensive microbial diversity within the chicken gut microbiome revealed by metagenomics and culture.</title>
        <authorList>
            <person name="Gilroy R."/>
            <person name="Ravi A."/>
            <person name="Getino M."/>
            <person name="Pursley I."/>
            <person name="Horton D.L."/>
            <person name="Alikhan N.F."/>
            <person name="Baker D."/>
            <person name="Gharbi K."/>
            <person name="Hall N."/>
            <person name="Watson M."/>
            <person name="Adriaenssens E.M."/>
            <person name="Foster-Nyarko E."/>
            <person name="Jarju S."/>
            <person name="Secka A."/>
            <person name="Antonio M."/>
            <person name="Oren A."/>
            <person name="Chaudhuri R.R."/>
            <person name="La Ragione R."/>
            <person name="Hildebrand F."/>
            <person name="Pallen M.J."/>
        </authorList>
    </citation>
    <scope>NUCLEOTIDE SEQUENCE</scope>
    <source>
        <strain evidence="17">14508</strain>
    </source>
</reference>
<keyword evidence="9 15" id="KW-0342">GTP-binding</keyword>
<dbReference type="SUPFAM" id="SSF53271">
    <property type="entry name" value="PRTase-like"/>
    <property type="match status" value="1"/>
</dbReference>
<evidence type="ECO:0000256" key="9">
    <source>
        <dbReference type="ARBA" id="ARBA00023134"/>
    </source>
</evidence>
<dbReference type="EMBL" id="DVKI01000175">
    <property type="protein sequence ID" value="HIT17823.1"/>
    <property type="molecule type" value="Genomic_DNA"/>
</dbReference>
<gene>
    <name evidence="15 17" type="primary">upp</name>
    <name evidence="17" type="ORF">IAD04_05575</name>
</gene>
<feature type="binding site" evidence="15">
    <location>
        <position position="199"/>
    </location>
    <ligand>
        <name>5-phospho-alpha-D-ribose 1-diphosphate</name>
        <dbReference type="ChEBI" id="CHEBI:58017"/>
    </ligand>
</feature>
<evidence type="ECO:0000256" key="1">
    <source>
        <dbReference type="ARBA" id="ARBA00005180"/>
    </source>
</evidence>
<keyword evidence="6 15" id="KW-0808">Transferase</keyword>
<evidence type="ECO:0000256" key="15">
    <source>
        <dbReference type="HAMAP-Rule" id="MF_01218"/>
    </source>
</evidence>
<dbReference type="GO" id="GO:0005525">
    <property type="term" value="F:GTP binding"/>
    <property type="evidence" value="ECO:0007669"/>
    <property type="project" value="UniProtKB-KW"/>
</dbReference>
<feature type="binding site" evidence="15">
    <location>
        <position position="104"/>
    </location>
    <ligand>
        <name>5-phospho-alpha-D-ribose 1-diphosphate</name>
        <dbReference type="ChEBI" id="CHEBI:58017"/>
    </ligand>
</feature>
<dbReference type="InterPro" id="IPR029057">
    <property type="entry name" value="PRTase-like"/>
</dbReference>
<comment type="pathway">
    <text evidence="1 15">Pyrimidine metabolism; UMP biosynthesis via salvage pathway; UMP from uracil: step 1/1.</text>
</comment>
<evidence type="ECO:0000256" key="14">
    <source>
        <dbReference type="ARBA" id="ARBA00079807"/>
    </source>
</evidence>
<dbReference type="GO" id="GO:0006223">
    <property type="term" value="P:uracil salvage"/>
    <property type="evidence" value="ECO:0007669"/>
    <property type="project" value="InterPro"/>
</dbReference>
<comment type="cofactor">
    <cofactor evidence="15">
        <name>Mg(2+)</name>
        <dbReference type="ChEBI" id="CHEBI:18420"/>
    </cofactor>
    <text evidence="15">Binds 1 Mg(2+) ion per subunit. The magnesium is bound as Mg-PRPP.</text>
</comment>
<dbReference type="InterPro" id="IPR000836">
    <property type="entry name" value="PRTase_dom"/>
</dbReference>
<feature type="domain" description="Phosphoribosyltransferase" evidence="16">
    <location>
        <begin position="5"/>
        <end position="207"/>
    </location>
</feature>
<dbReference type="NCBIfam" id="NF001097">
    <property type="entry name" value="PRK00129.1"/>
    <property type="match status" value="1"/>
</dbReference>
<organism evidence="17 18">
    <name type="scientific">Candidatus Caccosoma faecigallinarum</name>
    <dbReference type="NCBI Taxonomy" id="2840720"/>
    <lineage>
        <taxon>Bacteria</taxon>
        <taxon>Bacillati</taxon>
        <taxon>Bacillota</taxon>
        <taxon>Bacillota incertae sedis</taxon>
        <taxon>Candidatus Caccosoma</taxon>
    </lineage>
</organism>
<accession>A0A9D1GAK4</accession>
<keyword evidence="7 15" id="KW-0547">Nucleotide-binding</keyword>
<comment type="activity regulation">
    <text evidence="15">Allosterically activated by GTP.</text>
</comment>
<feature type="binding site" evidence="15">
    <location>
        <begin position="198"/>
        <end position="200"/>
    </location>
    <ligand>
        <name>uracil</name>
        <dbReference type="ChEBI" id="CHEBI:17568"/>
    </ligand>
</feature>
<comment type="function">
    <text evidence="12 15">Catalyzes the conversion of uracil and 5-phospho-alpha-D-ribose 1-diphosphate (PRPP) to UMP and diphosphate.</text>
</comment>
<dbReference type="GO" id="GO:0004845">
    <property type="term" value="F:uracil phosphoribosyltransferase activity"/>
    <property type="evidence" value="ECO:0007669"/>
    <property type="project" value="UniProtKB-UniRule"/>
</dbReference>
<dbReference type="NCBIfam" id="TIGR01091">
    <property type="entry name" value="upp"/>
    <property type="match status" value="1"/>
</dbReference>
<evidence type="ECO:0000256" key="10">
    <source>
        <dbReference type="ARBA" id="ARBA00031082"/>
    </source>
</evidence>
<keyword evidence="5 15" id="KW-0328">Glycosyltransferase</keyword>
<proteinExistence type="inferred from homology"/>
<evidence type="ECO:0000256" key="3">
    <source>
        <dbReference type="ARBA" id="ARBA00011894"/>
    </source>
</evidence>
<dbReference type="AlphaFoldDB" id="A0A9D1GAK4"/>
<evidence type="ECO:0000313" key="17">
    <source>
        <dbReference type="EMBL" id="HIT17823.1"/>
    </source>
</evidence>
<evidence type="ECO:0000256" key="5">
    <source>
        <dbReference type="ARBA" id="ARBA00022676"/>
    </source>
</evidence>
<evidence type="ECO:0000256" key="2">
    <source>
        <dbReference type="ARBA" id="ARBA00009516"/>
    </source>
</evidence>
<dbReference type="GO" id="GO:0005737">
    <property type="term" value="C:cytoplasm"/>
    <property type="evidence" value="ECO:0007669"/>
    <property type="project" value="UniProtKB-ARBA"/>
</dbReference>
<dbReference type="Gene3D" id="3.40.50.2020">
    <property type="match status" value="1"/>
</dbReference>
<sequence>MLHIIKHPLIDTKLSIMRDEQTKTKEFRESLDEIASLMCFEVFKDLKTVISDQTIMTPTGKTLNKIKLENKIILAPILRAGIGMVDGIKKMLPTAKIGHIGMYRDEETLEPHEYYFKLPKVDNPLVIIVDPMLATGGSALAAIEAVQKRGYHQIRLMCLVGCPEGVKNVEEKYPDIPIYLAALDERLNEKGYIIPGLGDAGDRIFGTK</sequence>
<evidence type="ECO:0000256" key="11">
    <source>
        <dbReference type="ARBA" id="ARBA00052919"/>
    </source>
</evidence>
<keyword evidence="4 15" id="KW-0021">Allosteric enzyme</keyword>
<feature type="binding site" evidence="15">
    <location>
        <begin position="130"/>
        <end position="138"/>
    </location>
    <ligand>
        <name>5-phospho-alpha-D-ribose 1-diphosphate</name>
        <dbReference type="ChEBI" id="CHEBI:58017"/>
    </ligand>
</feature>
<dbReference type="HAMAP" id="MF_01218_B">
    <property type="entry name" value="Upp_B"/>
    <property type="match status" value="1"/>
</dbReference>
<keyword evidence="8 15" id="KW-0460">Magnesium</keyword>
<dbReference type="FunFam" id="3.40.50.2020:FF:000003">
    <property type="entry name" value="Uracil phosphoribosyltransferase"/>
    <property type="match status" value="1"/>
</dbReference>
<feature type="binding site" evidence="15">
    <location>
        <position position="193"/>
    </location>
    <ligand>
        <name>uracil</name>
        <dbReference type="ChEBI" id="CHEBI:17568"/>
    </ligand>
</feature>
<evidence type="ECO:0000256" key="13">
    <source>
        <dbReference type="ARBA" id="ARBA00072146"/>
    </source>
</evidence>
<dbReference type="EC" id="2.4.2.9" evidence="3 15"/>
<evidence type="ECO:0000256" key="4">
    <source>
        <dbReference type="ARBA" id="ARBA00022533"/>
    </source>
</evidence>
<evidence type="ECO:0000313" key="18">
    <source>
        <dbReference type="Proteomes" id="UP000886893"/>
    </source>
</evidence>
<reference evidence="17" key="1">
    <citation type="submission" date="2020-10" db="EMBL/GenBank/DDBJ databases">
        <authorList>
            <person name="Gilroy R."/>
        </authorList>
    </citation>
    <scope>NUCLEOTIDE SEQUENCE</scope>
    <source>
        <strain evidence="17">14508</strain>
    </source>
</reference>
<comment type="catalytic activity">
    <reaction evidence="11 15">
        <text>UMP + diphosphate = 5-phospho-alpha-D-ribose 1-diphosphate + uracil</text>
        <dbReference type="Rhea" id="RHEA:13017"/>
        <dbReference type="ChEBI" id="CHEBI:17568"/>
        <dbReference type="ChEBI" id="CHEBI:33019"/>
        <dbReference type="ChEBI" id="CHEBI:57865"/>
        <dbReference type="ChEBI" id="CHEBI:58017"/>
        <dbReference type="EC" id="2.4.2.9"/>
    </reaction>
</comment>
<evidence type="ECO:0000256" key="12">
    <source>
        <dbReference type="ARBA" id="ARBA00056901"/>
    </source>
</evidence>
<dbReference type="PANTHER" id="PTHR32315">
    <property type="entry name" value="ADENINE PHOSPHORIBOSYLTRANSFERASE"/>
    <property type="match status" value="1"/>
</dbReference>
<dbReference type="InterPro" id="IPR050054">
    <property type="entry name" value="UPRTase/APRTase"/>
</dbReference>
<dbReference type="GO" id="GO:0000287">
    <property type="term" value="F:magnesium ion binding"/>
    <property type="evidence" value="ECO:0007669"/>
    <property type="project" value="UniProtKB-UniRule"/>
</dbReference>
<name>A0A9D1GAK4_9FIRM</name>
<dbReference type="CDD" id="cd06223">
    <property type="entry name" value="PRTases_typeI"/>
    <property type="match status" value="1"/>
</dbReference>
<feature type="binding site" evidence="15">
    <location>
        <position position="79"/>
    </location>
    <ligand>
        <name>5-phospho-alpha-D-ribose 1-diphosphate</name>
        <dbReference type="ChEBI" id="CHEBI:58017"/>
    </ligand>
</feature>
<dbReference type="InterPro" id="IPR034332">
    <property type="entry name" value="Upp_B"/>
</dbReference>
<evidence type="ECO:0000256" key="7">
    <source>
        <dbReference type="ARBA" id="ARBA00022741"/>
    </source>
</evidence>